<evidence type="ECO:0000313" key="7">
    <source>
        <dbReference type="Proteomes" id="UP000184088"/>
    </source>
</evidence>
<dbReference type="PANTHER" id="PTHR30535:SF34">
    <property type="entry name" value="MOLYBDATE-BINDING PROTEIN MOLA"/>
    <property type="match status" value="1"/>
</dbReference>
<evidence type="ECO:0000256" key="3">
    <source>
        <dbReference type="SAM" id="Coils"/>
    </source>
</evidence>
<gene>
    <name evidence="6" type="ORF">SAMN02746089_01259</name>
</gene>
<evidence type="ECO:0000259" key="5">
    <source>
        <dbReference type="PROSITE" id="PS50983"/>
    </source>
</evidence>
<evidence type="ECO:0000313" key="6">
    <source>
        <dbReference type="EMBL" id="SHF07781.1"/>
    </source>
</evidence>
<dbReference type="Proteomes" id="UP000184088">
    <property type="component" value="Unassembled WGS sequence"/>
</dbReference>
<feature type="domain" description="Fe/B12 periplasmic-binding" evidence="5">
    <location>
        <begin position="80"/>
        <end position="327"/>
    </location>
</feature>
<dbReference type="STRING" id="1121256.SAMN02746089_01259"/>
<feature type="coiled-coil region" evidence="3">
    <location>
        <begin position="178"/>
        <end position="205"/>
    </location>
</feature>
<dbReference type="SUPFAM" id="SSF53807">
    <property type="entry name" value="Helical backbone' metal receptor"/>
    <property type="match status" value="1"/>
</dbReference>
<name>A0A1M4YPY5_9THEO</name>
<feature type="chain" id="PRO_5012567370" evidence="4">
    <location>
        <begin position="31"/>
        <end position="329"/>
    </location>
</feature>
<dbReference type="RefSeq" id="WP_073342887.1">
    <property type="nucleotide sequence ID" value="NZ_FQVH01000011.1"/>
</dbReference>
<dbReference type="PROSITE" id="PS51257">
    <property type="entry name" value="PROKAR_LIPOPROTEIN"/>
    <property type="match status" value="1"/>
</dbReference>
<evidence type="ECO:0000256" key="1">
    <source>
        <dbReference type="ARBA" id="ARBA00008814"/>
    </source>
</evidence>
<dbReference type="PANTHER" id="PTHR30535">
    <property type="entry name" value="VITAMIN B12-BINDING PROTEIN"/>
    <property type="match status" value="1"/>
</dbReference>
<dbReference type="CDD" id="cd01143">
    <property type="entry name" value="YvrC"/>
    <property type="match status" value="1"/>
</dbReference>
<dbReference type="InterPro" id="IPR050902">
    <property type="entry name" value="ABC_Transporter_SBP"/>
</dbReference>
<reference evidence="6 7" key="1">
    <citation type="submission" date="2016-11" db="EMBL/GenBank/DDBJ databases">
        <authorList>
            <person name="Jaros S."/>
            <person name="Januszkiewicz K."/>
            <person name="Wedrychowicz H."/>
        </authorList>
    </citation>
    <scope>NUCLEOTIDE SEQUENCE [LARGE SCALE GENOMIC DNA]</scope>
    <source>
        <strain evidence="6 7">DSM 17918</strain>
    </source>
</reference>
<proteinExistence type="inferred from homology"/>
<organism evidence="6 7">
    <name type="scientific">Caldanaerobius fijiensis DSM 17918</name>
    <dbReference type="NCBI Taxonomy" id="1121256"/>
    <lineage>
        <taxon>Bacteria</taxon>
        <taxon>Bacillati</taxon>
        <taxon>Bacillota</taxon>
        <taxon>Clostridia</taxon>
        <taxon>Thermoanaerobacterales</taxon>
        <taxon>Thermoanaerobacteraceae</taxon>
        <taxon>Caldanaerobius</taxon>
    </lineage>
</organism>
<dbReference type="EMBL" id="FQVH01000011">
    <property type="protein sequence ID" value="SHF07781.1"/>
    <property type="molecule type" value="Genomic_DNA"/>
</dbReference>
<dbReference type="NCBIfam" id="NF038402">
    <property type="entry name" value="TroA_like"/>
    <property type="match status" value="1"/>
</dbReference>
<dbReference type="PROSITE" id="PS50983">
    <property type="entry name" value="FE_B12_PBP"/>
    <property type="match status" value="1"/>
</dbReference>
<dbReference type="AlphaFoldDB" id="A0A1M4YPY5"/>
<feature type="signal peptide" evidence="4">
    <location>
        <begin position="1"/>
        <end position="30"/>
    </location>
</feature>
<dbReference type="InterPro" id="IPR002491">
    <property type="entry name" value="ABC_transptr_periplasmic_BD"/>
</dbReference>
<dbReference type="Pfam" id="PF01497">
    <property type="entry name" value="Peripla_BP_2"/>
    <property type="match status" value="1"/>
</dbReference>
<sequence length="329" mass="35914">MRRRDFRRLGNTFALLVVVILLLAFSVSCAGSSSNKTKVAQNKVAQNKVGVKNSVQHTSYPLKVTDFTGRNVEISKKPERIVSLAPSNTEIIFTIGAGKNVVGVTDFDDYPPEVKSIDKVGGFKGANVEAIAAKKPDVVFAATTISKEEVEKIQSLGIPVVISEAQSFNQIYDSISLIGKITDRNEEAEKLISQMKQKVSEITDKVKDKDKVKVYYAVQVGQQNWTAGKGTFIDEIIDMAGGINVASDIKGWAQYSLEKLAKDNPQVILTSPHAGDIKNLNKMQGYKDLDAVKENKVIAINDNIISRPGPRIIQGLEAVAKALHPDAFK</sequence>
<evidence type="ECO:0000256" key="2">
    <source>
        <dbReference type="ARBA" id="ARBA00022729"/>
    </source>
</evidence>
<comment type="similarity">
    <text evidence="1">Belongs to the bacterial solute-binding protein 8 family.</text>
</comment>
<dbReference type="OrthoDB" id="9787830at2"/>
<dbReference type="GO" id="GO:0071281">
    <property type="term" value="P:cellular response to iron ion"/>
    <property type="evidence" value="ECO:0007669"/>
    <property type="project" value="TreeGrafter"/>
</dbReference>
<dbReference type="InterPro" id="IPR054828">
    <property type="entry name" value="Vit_B12_bind_prot"/>
</dbReference>
<keyword evidence="3" id="KW-0175">Coiled coil</keyword>
<protein>
    <submittedName>
        <fullName evidence="6">Iron complex transport system substrate-binding protein</fullName>
    </submittedName>
</protein>
<accession>A0A1M4YPY5</accession>
<keyword evidence="2 4" id="KW-0732">Signal</keyword>
<dbReference type="Gene3D" id="3.40.50.1980">
    <property type="entry name" value="Nitrogenase molybdenum iron protein domain"/>
    <property type="match status" value="2"/>
</dbReference>
<keyword evidence="7" id="KW-1185">Reference proteome</keyword>
<evidence type="ECO:0000256" key="4">
    <source>
        <dbReference type="SAM" id="SignalP"/>
    </source>
</evidence>